<proteinExistence type="predicted"/>
<dbReference type="Pfam" id="PF09383">
    <property type="entry name" value="NIL"/>
    <property type="match status" value="1"/>
</dbReference>
<dbReference type="InterPro" id="IPR018449">
    <property type="entry name" value="NIL_domain"/>
</dbReference>
<comment type="caution">
    <text evidence="2">The sequence shown here is derived from an EMBL/GenBank/DDBJ whole genome shotgun (WGS) entry which is preliminary data.</text>
</comment>
<evidence type="ECO:0000313" key="2">
    <source>
        <dbReference type="EMBL" id="MBI4596439.1"/>
    </source>
</evidence>
<dbReference type="InterPro" id="IPR045865">
    <property type="entry name" value="ACT-like_dom_sf"/>
</dbReference>
<dbReference type="EMBL" id="JACQWF010000382">
    <property type="protein sequence ID" value="MBI4596439.1"/>
    <property type="molecule type" value="Genomic_DNA"/>
</dbReference>
<dbReference type="Gene3D" id="3.30.70.260">
    <property type="match status" value="1"/>
</dbReference>
<sequence length="81" mass="9109">MRIKKRFYLTYPKEKIQEPIIWEIGKNFDIVTNLRGASISGETGLVSLELEGEEEEIEKAIIYAKSRGVDASPIQLGIVEG</sequence>
<dbReference type="Proteomes" id="UP000772181">
    <property type="component" value="Unassembled WGS sequence"/>
</dbReference>
<protein>
    <submittedName>
        <fullName evidence="2">NIL domain-containing protein</fullName>
    </submittedName>
</protein>
<name>A0A933GPF4_UNCTE</name>
<dbReference type="SUPFAM" id="SSF55021">
    <property type="entry name" value="ACT-like"/>
    <property type="match status" value="1"/>
</dbReference>
<feature type="domain" description="NIL" evidence="1">
    <location>
        <begin position="6"/>
        <end position="70"/>
    </location>
</feature>
<organism evidence="2 3">
    <name type="scientific">Tectimicrobiota bacterium</name>
    <dbReference type="NCBI Taxonomy" id="2528274"/>
    <lineage>
        <taxon>Bacteria</taxon>
        <taxon>Pseudomonadati</taxon>
        <taxon>Nitrospinota/Tectimicrobiota group</taxon>
        <taxon>Candidatus Tectimicrobiota</taxon>
    </lineage>
</organism>
<evidence type="ECO:0000259" key="1">
    <source>
        <dbReference type="Pfam" id="PF09383"/>
    </source>
</evidence>
<reference evidence="2" key="1">
    <citation type="submission" date="2020-07" db="EMBL/GenBank/DDBJ databases">
        <title>Huge and variable diversity of episymbiotic CPR bacteria and DPANN archaea in groundwater ecosystems.</title>
        <authorList>
            <person name="He C.Y."/>
            <person name="Keren R."/>
            <person name="Whittaker M."/>
            <person name="Farag I.F."/>
            <person name="Doudna J."/>
            <person name="Cate J.H.D."/>
            <person name="Banfield J.F."/>
        </authorList>
    </citation>
    <scope>NUCLEOTIDE SEQUENCE</scope>
    <source>
        <strain evidence="2">NC_groundwater_1482_Ag_S-0.65um_47_24</strain>
    </source>
</reference>
<evidence type="ECO:0000313" key="3">
    <source>
        <dbReference type="Proteomes" id="UP000772181"/>
    </source>
</evidence>
<accession>A0A933GPF4</accession>
<gene>
    <name evidence="2" type="ORF">HY730_08705</name>
</gene>
<dbReference type="AlphaFoldDB" id="A0A933GPF4"/>